<dbReference type="InterPro" id="IPR009009">
    <property type="entry name" value="RlpA-like_DPBB"/>
</dbReference>
<dbReference type="Pfam" id="PF03330">
    <property type="entry name" value="DPBB_1"/>
    <property type="match status" value="1"/>
</dbReference>
<reference evidence="5 6" key="1">
    <citation type="journal article" date="2018" name="IMA Fungus">
        <title>IMA Genome-F 10: Nine draft genome sequences of Claviceps purpurea s.lat., including C. arundinis, C. humidiphila, and C. cf. spartinae, pseudomolecules for the pitch canker pathogen Fusarium circinatum, draft genome of Davidsoniella eucalypti, Grosmannia galeiformis, Quambalaria eucalypti, and Teratosphaeria destructans.</title>
        <authorList>
            <person name="Wingfield B.D."/>
            <person name="Liu M."/>
            <person name="Nguyen H.D."/>
            <person name="Lane F.A."/>
            <person name="Morgan S.W."/>
            <person name="De Vos L."/>
            <person name="Wilken P.M."/>
            <person name="Duong T.A."/>
            <person name="Aylward J."/>
            <person name="Coetzee M.P."/>
            <person name="Dadej K."/>
            <person name="De Beer Z.W."/>
            <person name="Findlay W."/>
            <person name="Havenga M."/>
            <person name="Kolarik M."/>
            <person name="Menzies J.G."/>
            <person name="Naidoo K."/>
            <person name="Pochopski O."/>
            <person name="Shoukouhi P."/>
            <person name="Santana Q.C."/>
            <person name="Seifert K.A."/>
            <person name="Soal N."/>
            <person name="Steenkamp E.T."/>
            <person name="Tatham C.T."/>
            <person name="van der Nest M.A."/>
            <person name="Wingfield M.J."/>
        </authorList>
    </citation>
    <scope>NUCLEOTIDE SEQUENCE [LARGE SCALE GENOMIC DNA]</scope>
    <source>
        <strain evidence="5">CMW44962</strain>
    </source>
</reference>
<evidence type="ECO:0000256" key="3">
    <source>
        <dbReference type="SAM" id="SignalP"/>
    </source>
</evidence>
<feature type="region of interest" description="Disordered" evidence="2">
    <location>
        <begin position="108"/>
        <end position="127"/>
    </location>
</feature>
<dbReference type="PANTHER" id="PTHR31836:SF21">
    <property type="entry name" value="EXPANSIN-LIKE PROTEIN 7"/>
    <property type="match status" value="1"/>
</dbReference>
<reference evidence="5 6" key="2">
    <citation type="journal article" date="2021" name="Curr. Genet.">
        <title>Genetic response to nitrogen starvation in the aggressive Eucalyptus foliar pathogen Teratosphaeria destructans.</title>
        <authorList>
            <person name="Havenga M."/>
            <person name="Wingfield B.D."/>
            <person name="Wingfield M.J."/>
            <person name="Dreyer L.L."/>
            <person name="Roets F."/>
            <person name="Aylward J."/>
        </authorList>
    </citation>
    <scope>NUCLEOTIDE SEQUENCE [LARGE SCALE GENOMIC DNA]</scope>
    <source>
        <strain evidence="5">CMW44962</strain>
    </source>
</reference>
<dbReference type="PROSITE" id="PS50842">
    <property type="entry name" value="EXPANSIN_EG45"/>
    <property type="match status" value="1"/>
</dbReference>
<feature type="chain" id="PRO_5040857744" evidence="3">
    <location>
        <begin position="17"/>
        <end position="399"/>
    </location>
</feature>
<dbReference type="SUPFAM" id="SSF50685">
    <property type="entry name" value="Barwin-like endoglucanases"/>
    <property type="match status" value="1"/>
</dbReference>
<dbReference type="InterPro" id="IPR049818">
    <property type="entry name" value="Expansin_EXLX1-like"/>
</dbReference>
<dbReference type="AlphaFoldDB" id="A0A9W7W4X6"/>
<dbReference type="CDD" id="cd22271">
    <property type="entry name" value="DPBB_EXP_N-like"/>
    <property type="match status" value="1"/>
</dbReference>
<keyword evidence="6" id="KW-1185">Reference proteome</keyword>
<organism evidence="5 6">
    <name type="scientific">Teratosphaeria destructans</name>
    <dbReference type="NCBI Taxonomy" id="418781"/>
    <lineage>
        <taxon>Eukaryota</taxon>
        <taxon>Fungi</taxon>
        <taxon>Dikarya</taxon>
        <taxon>Ascomycota</taxon>
        <taxon>Pezizomycotina</taxon>
        <taxon>Dothideomycetes</taxon>
        <taxon>Dothideomycetidae</taxon>
        <taxon>Mycosphaerellales</taxon>
        <taxon>Teratosphaeriaceae</taxon>
        <taxon>Teratosphaeria</taxon>
    </lineage>
</organism>
<feature type="domain" description="Expansin-like EG45" evidence="4">
    <location>
        <begin position="194"/>
        <end position="285"/>
    </location>
</feature>
<sequence>MQYSLLLAAAFQLAQAHERGHARVHHHQHDLKRELQTYVEVETVTVWVTVTAGEVPSPQTEVSTIPSSVSVARTYSTSSGPAVRTSSSSTPSAPAAYISTSQSAYSANSAAAPSSPSSAPAPYVAPSQESNSAAASSAASSTAPVSSAASSSVSIGTYAQYPSSNSAAAASTRAASSGQTYSGEATFYGGNLAGGTCSFSTYTLPSGVYGTALSSSDWNSSANCGGCVNVSYGGKSITAMIVDQCPDCGDNHLDLFPAAFSALADESLGVIDVTWEYTECTAVTGPLEIHMKSGVSEYWFSAQVVNGNERTATMEVSTDGGSTWERWVPWVSVDARGTFKEILTSPPSTKRQDYNFFQISSGVGASTASIKVTSFGGSVVTVDDVSMTGDATATASANY</sequence>
<accession>A0A9W7W4X6</accession>
<evidence type="ECO:0000256" key="1">
    <source>
        <dbReference type="ARBA" id="ARBA00022729"/>
    </source>
</evidence>
<gene>
    <name evidence="5" type="ORF">Tdes44962_MAKER08462</name>
</gene>
<dbReference type="Proteomes" id="UP001138500">
    <property type="component" value="Unassembled WGS sequence"/>
</dbReference>
<feature type="signal peptide" evidence="3">
    <location>
        <begin position="1"/>
        <end position="16"/>
    </location>
</feature>
<evidence type="ECO:0000256" key="2">
    <source>
        <dbReference type="SAM" id="MobiDB-lite"/>
    </source>
</evidence>
<dbReference type="NCBIfam" id="NF041144">
    <property type="entry name" value="expansin_EXLX1"/>
    <property type="match status" value="1"/>
</dbReference>
<dbReference type="InterPro" id="IPR036908">
    <property type="entry name" value="RlpA-like_sf"/>
</dbReference>
<evidence type="ECO:0000259" key="4">
    <source>
        <dbReference type="PROSITE" id="PS50842"/>
    </source>
</evidence>
<name>A0A9W7W4X6_9PEZI</name>
<dbReference type="EMBL" id="RIBY02000868">
    <property type="protein sequence ID" value="KAH9836430.1"/>
    <property type="molecule type" value="Genomic_DNA"/>
</dbReference>
<comment type="caution">
    <text evidence="5">The sequence shown here is derived from an EMBL/GenBank/DDBJ whole genome shotgun (WGS) entry which is preliminary data.</text>
</comment>
<dbReference type="OrthoDB" id="406505at2759"/>
<evidence type="ECO:0000313" key="5">
    <source>
        <dbReference type="EMBL" id="KAH9836430.1"/>
    </source>
</evidence>
<protein>
    <submittedName>
        <fullName evidence="5">Carbohydrate-binding module family 63 protein</fullName>
    </submittedName>
</protein>
<dbReference type="InterPro" id="IPR051477">
    <property type="entry name" value="Expansin_CellWall"/>
</dbReference>
<dbReference type="InterPro" id="IPR007112">
    <property type="entry name" value="Expansin/allergen_DPBB_dom"/>
</dbReference>
<dbReference type="Gene3D" id="2.60.40.760">
    <property type="entry name" value="Expansin, cellulose-binding-like domain"/>
    <property type="match status" value="1"/>
</dbReference>
<evidence type="ECO:0000313" key="6">
    <source>
        <dbReference type="Proteomes" id="UP001138500"/>
    </source>
</evidence>
<dbReference type="PANTHER" id="PTHR31836">
    <property type="match status" value="1"/>
</dbReference>
<dbReference type="Gene3D" id="2.40.40.10">
    <property type="entry name" value="RlpA-like domain"/>
    <property type="match status" value="1"/>
</dbReference>
<dbReference type="InterPro" id="IPR036749">
    <property type="entry name" value="Expansin_CBD_sf"/>
</dbReference>
<proteinExistence type="predicted"/>
<keyword evidence="1 3" id="KW-0732">Signal</keyword>